<comment type="function">
    <text evidence="12">Catalyzes the reversible phosphatidyl group transfer from one phosphatidylglycerol molecule to another to form cardiolipin (CL) (diphosphatidylglycerol) and glycerol.</text>
</comment>
<evidence type="ECO:0000256" key="5">
    <source>
        <dbReference type="ARBA" id="ARBA00022692"/>
    </source>
</evidence>
<keyword evidence="5 12" id="KW-0812">Transmembrane</keyword>
<evidence type="ECO:0000256" key="13">
    <source>
        <dbReference type="NCBIfam" id="TIGR04265"/>
    </source>
</evidence>
<feature type="active site" evidence="12">
    <location>
        <position position="402"/>
    </location>
</feature>
<keyword evidence="3 12" id="KW-0444">Lipid biosynthesis</keyword>
<proteinExistence type="inferred from homology"/>
<evidence type="ECO:0000313" key="16">
    <source>
        <dbReference type="Proteomes" id="UP000199492"/>
    </source>
</evidence>
<evidence type="ECO:0000256" key="4">
    <source>
        <dbReference type="ARBA" id="ARBA00022679"/>
    </source>
</evidence>
<comment type="subcellular location">
    <subcellularLocation>
        <location evidence="1 12">Cell membrane</location>
        <topology evidence="1 12">Multi-pass membrane protein</topology>
    </subcellularLocation>
</comment>
<dbReference type="InterPro" id="IPR027379">
    <property type="entry name" value="CLS_N"/>
</dbReference>
<evidence type="ECO:0000259" key="14">
    <source>
        <dbReference type="PROSITE" id="PS50035"/>
    </source>
</evidence>
<accession>A0A1G8B0X3</accession>
<dbReference type="Gene3D" id="3.30.870.10">
    <property type="entry name" value="Endonuclease Chain A"/>
    <property type="match status" value="2"/>
</dbReference>
<sequence length="482" mass="55302">MEFFKNHIWQILIVLNYTVALSAVLTILLKKVNPTKALSYIIGLLALPFLGLLIYYLFGQEYRKNKIFSRKQVLNQSTIKRIQNELELDAKEINVVDDLLDQKSKVIPLLYNNEKSKLTINNDIKLIKNGDEKFKLLFKDIEDAEHHIHLEYFIIKDDKIGTELLNLLCKKASEGLEIRIAIDDVGSSITSKMKRKLKDCGIEMYPFMPVRFSNSTGKMNYRDHRKIVVIDGKIGYVGGVNVSDAYVNANNDRYWRDTHVRIVGEAVKQLQILFFTTWDFVSGDELKISKAYFPEHNCKENIPLQIAASGPDTDWSNIMEAIFVAITNADDHVYITTPYFIPNSEIVTALQVLARSNKEVKIIVPKTSDSWIAEYATNSYLEMLLEAGVEVYQYTKGFIHAKTMVVDGVFCTVGTTNMDYRSFNINFEVNALIYNKNISSELTEFFNDDLKHCEKLQLKSWQARSKRTKLIEAVARLMAPIL</sequence>
<dbReference type="GO" id="GO:0005886">
    <property type="term" value="C:plasma membrane"/>
    <property type="evidence" value="ECO:0007669"/>
    <property type="project" value="UniProtKB-SubCell"/>
</dbReference>
<dbReference type="GO" id="GO:0032049">
    <property type="term" value="P:cardiolipin biosynthetic process"/>
    <property type="evidence" value="ECO:0007669"/>
    <property type="project" value="UniProtKB-UniRule"/>
</dbReference>
<feature type="active site" evidence="12">
    <location>
        <position position="407"/>
    </location>
</feature>
<evidence type="ECO:0000256" key="2">
    <source>
        <dbReference type="ARBA" id="ARBA00022475"/>
    </source>
</evidence>
<dbReference type="InterPro" id="IPR025202">
    <property type="entry name" value="PLD-like_dom"/>
</dbReference>
<evidence type="ECO:0000256" key="8">
    <source>
        <dbReference type="ARBA" id="ARBA00023098"/>
    </source>
</evidence>
<feature type="transmembrane region" description="Helical" evidence="12">
    <location>
        <begin position="7"/>
        <end position="28"/>
    </location>
</feature>
<dbReference type="EMBL" id="FNCZ01000002">
    <property type="protein sequence ID" value="SDH26796.1"/>
    <property type="molecule type" value="Genomic_DNA"/>
</dbReference>
<dbReference type="CDD" id="cd09110">
    <property type="entry name" value="PLDc_CLS_1"/>
    <property type="match status" value="1"/>
</dbReference>
<keyword evidence="8 12" id="KW-0443">Lipid metabolism</keyword>
<evidence type="ECO:0000256" key="7">
    <source>
        <dbReference type="ARBA" id="ARBA00022989"/>
    </source>
</evidence>
<gene>
    <name evidence="15" type="ORF">SAMN04489796_10278</name>
</gene>
<keyword evidence="11 12" id="KW-1208">Phospholipid metabolism</keyword>
<dbReference type="NCBIfam" id="TIGR04265">
    <property type="entry name" value="bac_cardiolipin"/>
    <property type="match status" value="1"/>
</dbReference>
<feature type="transmembrane region" description="Helical" evidence="12">
    <location>
        <begin position="40"/>
        <end position="58"/>
    </location>
</feature>
<dbReference type="PANTHER" id="PTHR21248:SF22">
    <property type="entry name" value="PHOSPHOLIPASE D"/>
    <property type="match status" value="1"/>
</dbReference>
<feature type="active site" evidence="12">
    <location>
        <position position="226"/>
    </location>
</feature>
<comment type="similarity">
    <text evidence="12">Belongs to the phospholipase D family. Cardiolipin synthase subfamily.</text>
</comment>
<comment type="catalytic activity">
    <reaction evidence="12">
        <text>2 a 1,2-diacyl-sn-glycero-3-phospho-(1'-sn-glycerol) = a cardiolipin + glycerol</text>
        <dbReference type="Rhea" id="RHEA:31451"/>
        <dbReference type="ChEBI" id="CHEBI:17754"/>
        <dbReference type="ChEBI" id="CHEBI:62237"/>
        <dbReference type="ChEBI" id="CHEBI:64716"/>
    </reaction>
</comment>
<evidence type="ECO:0000256" key="9">
    <source>
        <dbReference type="ARBA" id="ARBA00023136"/>
    </source>
</evidence>
<reference evidence="16" key="1">
    <citation type="submission" date="2016-10" db="EMBL/GenBank/DDBJ databases">
        <authorList>
            <person name="Varghese N."/>
            <person name="Submissions S."/>
        </authorList>
    </citation>
    <scope>NUCLEOTIDE SEQUENCE [LARGE SCALE GENOMIC DNA]</scope>
    <source>
        <strain evidence="16">DSM 15363</strain>
    </source>
</reference>
<dbReference type="Pfam" id="PF13091">
    <property type="entry name" value="PLDc_2"/>
    <property type="match status" value="2"/>
</dbReference>
<dbReference type="PANTHER" id="PTHR21248">
    <property type="entry name" value="CARDIOLIPIN SYNTHASE"/>
    <property type="match status" value="1"/>
</dbReference>
<evidence type="ECO:0000256" key="10">
    <source>
        <dbReference type="ARBA" id="ARBA00023209"/>
    </source>
</evidence>
<dbReference type="Proteomes" id="UP000199492">
    <property type="component" value="Unassembled WGS sequence"/>
</dbReference>
<feature type="domain" description="PLD phosphodiesterase" evidence="14">
    <location>
        <begin position="395"/>
        <end position="422"/>
    </location>
</feature>
<keyword evidence="2 12" id="KW-1003">Cell membrane</keyword>
<dbReference type="InterPro" id="IPR030874">
    <property type="entry name" value="Cardiolipin_synth_Firmi"/>
</dbReference>
<protein>
    <recommendedName>
        <fullName evidence="12 13">Cardiolipin synthase</fullName>
        <shortName evidence="12">CL synthase</shortName>
        <ecNumber evidence="12 13">2.7.8.-</ecNumber>
    </recommendedName>
</protein>
<keyword evidence="6" id="KW-0677">Repeat</keyword>
<keyword evidence="9 12" id="KW-0472">Membrane</keyword>
<feature type="domain" description="PLD phosphodiesterase" evidence="14">
    <location>
        <begin position="219"/>
        <end position="246"/>
    </location>
</feature>
<dbReference type="InterPro" id="IPR022924">
    <property type="entry name" value="Cardiolipin_synthase"/>
</dbReference>
<evidence type="ECO:0000256" key="6">
    <source>
        <dbReference type="ARBA" id="ARBA00022737"/>
    </source>
</evidence>
<feature type="active site" evidence="12">
    <location>
        <position position="224"/>
    </location>
</feature>
<dbReference type="PROSITE" id="PS50035">
    <property type="entry name" value="PLD"/>
    <property type="match status" value="2"/>
</dbReference>
<feature type="active site" evidence="12">
    <location>
        <position position="400"/>
    </location>
</feature>
<dbReference type="GO" id="GO:0008808">
    <property type="term" value="F:cardiolipin synthase activity"/>
    <property type="evidence" value="ECO:0007669"/>
    <property type="project" value="UniProtKB-UniRule"/>
</dbReference>
<evidence type="ECO:0000256" key="1">
    <source>
        <dbReference type="ARBA" id="ARBA00004651"/>
    </source>
</evidence>
<dbReference type="CDD" id="cd09112">
    <property type="entry name" value="PLDc_CLS_2"/>
    <property type="match status" value="1"/>
</dbReference>
<name>A0A1G8B0X3_9FLAO</name>
<keyword evidence="10 12" id="KW-0594">Phospholipid biosynthesis</keyword>
<evidence type="ECO:0000256" key="11">
    <source>
        <dbReference type="ARBA" id="ARBA00023264"/>
    </source>
</evidence>
<keyword evidence="7 12" id="KW-1133">Transmembrane helix</keyword>
<evidence type="ECO:0000313" key="15">
    <source>
        <dbReference type="EMBL" id="SDH26796.1"/>
    </source>
</evidence>
<evidence type="ECO:0000256" key="12">
    <source>
        <dbReference type="HAMAP-Rule" id="MF_01916"/>
    </source>
</evidence>
<dbReference type="InterPro" id="IPR001736">
    <property type="entry name" value="PLipase_D/transphosphatidylase"/>
</dbReference>
<organism evidence="15 16">
    <name type="scientific">Winogradskyella thalassocola</name>
    <dbReference type="NCBI Taxonomy" id="262004"/>
    <lineage>
        <taxon>Bacteria</taxon>
        <taxon>Pseudomonadati</taxon>
        <taxon>Bacteroidota</taxon>
        <taxon>Flavobacteriia</taxon>
        <taxon>Flavobacteriales</taxon>
        <taxon>Flavobacteriaceae</taxon>
        <taxon>Winogradskyella</taxon>
    </lineage>
</organism>
<dbReference type="AlphaFoldDB" id="A0A1G8B0X3"/>
<dbReference type="SMART" id="SM00155">
    <property type="entry name" value="PLDc"/>
    <property type="match status" value="2"/>
</dbReference>
<dbReference type="EC" id="2.7.8.-" evidence="12 13"/>
<dbReference type="SUPFAM" id="SSF56024">
    <property type="entry name" value="Phospholipase D/nuclease"/>
    <property type="match status" value="2"/>
</dbReference>
<keyword evidence="4 12" id="KW-0808">Transferase</keyword>
<dbReference type="STRING" id="262004.SAMN04489796_10278"/>
<dbReference type="Pfam" id="PF13396">
    <property type="entry name" value="PLDc_N"/>
    <property type="match status" value="1"/>
</dbReference>
<dbReference type="RefSeq" id="WP_245710171.1">
    <property type="nucleotide sequence ID" value="NZ_FNCZ01000002.1"/>
</dbReference>
<dbReference type="HAMAP" id="MF_01916">
    <property type="entry name" value="Cardiolipin_synth_Cls"/>
    <property type="match status" value="1"/>
</dbReference>
<feature type="active site" evidence="12">
    <location>
        <position position="231"/>
    </location>
</feature>
<evidence type="ECO:0000256" key="3">
    <source>
        <dbReference type="ARBA" id="ARBA00022516"/>
    </source>
</evidence>
<keyword evidence="16" id="KW-1185">Reference proteome</keyword>